<sequence>MRRSSPLTSYTLPLIAARHSRHHQFHGNHTIPTIHFPMASFNAFVPVFADEELVRIPTGASIFEPESVVGESGRSYHGYKEGRYLLPNDAVQEAKALRGRAGPAGLPARHGHSLTGREVGTGPTGPCPPTRDRCRDRDSSLKPDLPGHRYGPQQDPAEPRRPQLPLREGGLRGSLAVHGQVRLHPHAIPHHRNPRPPMLIREAYKNLEPGGWLEMQDCHMQYVSDDPDSQGSALERFSDHIARGAAARGYDLRKAQYYKQWLIDAGFTEVREIFYKIPCSQWPTDPKDHRIGEYQQRNGLDGLRGSSYLMLRNAGLSPEEVEALISDAKHELRAQTVKAYSP</sequence>
<evidence type="ECO:0000256" key="1">
    <source>
        <dbReference type="SAM" id="MobiDB-lite"/>
    </source>
</evidence>
<proteinExistence type="predicted"/>
<organism evidence="2 3">
    <name type="scientific">Apiospora aurea</name>
    <dbReference type="NCBI Taxonomy" id="335848"/>
    <lineage>
        <taxon>Eukaryota</taxon>
        <taxon>Fungi</taxon>
        <taxon>Dikarya</taxon>
        <taxon>Ascomycota</taxon>
        <taxon>Pezizomycotina</taxon>
        <taxon>Sordariomycetes</taxon>
        <taxon>Xylariomycetidae</taxon>
        <taxon>Amphisphaeriales</taxon>
        <taxon>Apiosporaceae</taxon>
        <taxon>Apiospora</taxon>
    </lineage>
</organism>
<reference evidence="2 3" key="1">
    <citation type="submission" date="2023-01" db="EMBL/GenBank/DDBJ databases">
        <title>Analysis of 21 Apiospora genomes using comparative genomics revels a genus with tremendous synthesis potential of carbohydrate active enzymes and secondary metabolites.</title>
        <authorList>
            <person name="Sorensen T."/>
        </authorList>
    </citation>
    <scope>NUCLEOTIDE SEQUENCE [LARGE SCALE GENOMIC DNA]</scope>
    <source>
        <strain evidence="2 3">CBS 24483</strain>
    </source>
</reference>
<dbReference type="RefSeq" id="XP_066704157.1">
    <property type="nucleotide sequence ID" value="XM_066839093.1"/>
</dbReference>
<evidence type="ECO:0000313" key="2">
    <source>
        <dbReference type="EMBL" id="KAK7962046.1"/>
    </source>
</evidence>
<dbReference type="InterPro" id="IPR029063">
    <property type="entry name" value="SAM-dependent_MTases_sf"/>
</dbReference>
<name>A0ABR1QQ27_9PEZI</name>
<dbReference type="Proteomes" id="UP001391051">
    <property type="component" value="Unassembled WGS sequence"/>
</dbReference>
<dbReference type="SUPFAM" id="SSF53335">
    <property type="entry name" value="S-adenosyl-L-methionine-dependent methyltransferases"/>
    <property type="match status" value="1"/>
</dbReference>
<dbReference type="Gene3D" id="3.40.50.150">
    <property type="entry name" value="Vaccinia Virus protein VP39"/>
    <property type="match status" value="1"/>
</dbReference>
<dbReference type="GeneID" id="92072155"/>
<feature type="compositionally biased region" description="Basic and acidic residues" evidence="1">
    <location>
        <begin position="130"/>
        <end position="147"/>
    </location>
</feature>
<evidence type="ECO:0000313" key="3">
    <source>
        <dbReference type="Proteomes" id="UP001391051"/>
    </source>
</evidence>
<feature type="non-terminal residue" evidence="2">
    <location>
        <position position="342"/>
    </location>
</feature>
<accession>A0ABR1QQ27</accession>
<dbReference type="EMBL" id="JAQQWE010000002">
    <property type="protein sequence ID" value="KAK7962046.1"/>
    <property type="molecule type" value="Genomic_DNA"/>
</dbReference>
<gene>
    <name evidence="2" type="ORF">PG986_002871</name>
</gene>
<comment type="caution">
    <text evidence="2">The sequence shown here is derived from an EMBL/GenBank/DDBJ whole genome shotgun (WGS) entry which is preliminary data.</text>
</comment>
<keyword evidence="3" id="KW-1185">Reference proteome</keyword>
<feature type="region of interest" description="Disordered" evidence="1">
    <location>
        <begin position="101"/>
        <end position="168"/>
    </location>
</feature>
<protein>
    <recommendedName>
        <fullName evidence="4">Methyltransferase</fullName>
    </recommendedName>
</protein>
<evidence type="ECO:0008006" key="4">
    <source>
        <dbReference type="Google" id="ProtNLM"/>
    </source>
</evidence>